<evidence type="ECO:0000256" key="1">
    <source>
        <dbReference type="ARBA" id="ARBA00004479"/>
    </source>
</evidence>
<dbReference type="STRING" id="49390.A0A068UH46"/>
<proteinExistence type="predicted"/>
<dbReference type="AlphaFoldDB" id="A0A068UH46"/>
<protein>
    <recommendedName>
        <fullName evidence="2">Protein kinase domain-containing protein</fullName>
    </recommendedName>
</protein>
<gene>
    <name evidence="3" type="ORF">GSCOC_T00025379001</name>
</gene>
<name>A0A068UH46_COFCA</name>
<dbReference type="Proteomes" id="UP000295252">
    <property type="component" value="Chromosome X"/>
</dbReference>
<dbReference type="Gene3D" id="1.10.510.10">
    <property type="entry name" value="Transferase(Phosphotransferase) domain 1"/>
    <property type="match status" value="1"/>
</dbReference>
<evidence type="ECO:0000313" key="4">
    <source>
        <dbReference type="Proteomes" id="UP000295252"/>
    </source>
</evidence>
<dbReference type="PROSITE" id="PS50011">
    <property type="entry name" value="PROTEIN_KINASE_DOM"/>
    <property type="match status" value="1"/>
</dbReference>
<dbReference type="GO" id="GO:0016020">
    <property type="term" value="C:membrane"/>
    <property type="evidence" value="ECO:0007669"/>
    <property type="project" value="UniProtKB-SubCell"/>
</dbReference>
<dbReference type="PANTHER" id="PTHR48006:SF90">
    <property type="entry name" value="PROTEIN KINASE DOMAIN-CONTAINING PROTEIN"/>
    <property type="match status" value="1"/>
</dbReference>
<dbReference type="InterPro" id="IPR011009">
    <property type="entry name" value="Kinase-like_dom_sf"/>
</dbReference>
<dbReference type="GO" id="GO:0005524">
    <property type="term" value="F:ATP binding"/>
    <property type="evidence" value="ECO:0007669"/>
    <property type="project" value="InterPro"/>
</dbReference>
<dbReference type="SUPFAM" id="SSF56112">
    <property type="entry name" value="Protein kinase-like (PK-like)"/>
    <property type="match status" value="1"/>
</dbReference>
<dbReference type="InParanoid" id="A0A068UH46"/>
<sequence>MIGLAVQRNLLRLYGFCMTPEKRLLVYPYMPNGSVADRLRDTSQENLSLDWSKRIHIALGAARGLVYLHE</sequence>
<dbReference type="OrthoDB" id="1924358at2759"/>
<dbReference type="PhylomeDB" id="A0A068UH46"/>
<comment type="subcellular location">
    <subcellularLocation>
        <location evidence="1">Membrane</location>
        <topology evidence="1">Single-pass type I membrane protein</topology>
    </subcellularLocation>
</comment>
<evidence type="ECO:0000259" key="2">
    <source>
        <dbReference type="PROSITE" id="PS50011"/>
    </source>
</evidence>
<dbReference type="InterPro" id="IPR000719">
    <property type="entry name" value="Prot_kinase_dom"/>
</dbReference>
<dbReference type="EMBL" id="HG739112">
    <property type="protein sequence ID" value="CDP07890.1"/>
    <property type="molecule type" value="Genomic_DNA"/>
</dbReference>
<organism evidence="3 4">
    <name type="scientific">Coffea canephora</name>
    <name type="common">Robusta coffee</name>
    <dbReference type="NCBI Taxonomy" id="49390"/>
    <lineage>
        <taxon>Eukaryota</taxon>
        <taxon>Viridiplantae</taxon>
        <taxon>Streptophyta</taxon>
        <taxon>Embryophyta</taxon>
        <taxon>Tracheophyta</taxon>
        <taxon>Spermatophyta</taxon>
        <taxon>Magnoliopsida</taxon>
        <taxon>eudicotyledons</taxon>
        <taxon>Gunneridae</taxon>
        <taxon>Pentapetalae</taxon>
        <taxon>asterids</taxon>
        <taxon>lamiids</taxon>
        <taxon>Gentianales</taxon>
        <taxon>Rubiaceae</taxon>
        <taxon>Ixoroideae</taxon>
        <taxon>Gardenieae complex</taxon>
        <taxon>Bertiereae - Coffeeae clade</taxon>
        <taxon>Coffeeae</taxon>
        <taxon>Coffea</taxon>
    </lineage>
</organism>
<dbReference type="GO" id="GO:0004672">
    <property type="term" value="F:protein kinase activity"/>
    <property type="evidence" value="ECO:0007669"/>
    <property type="project" value="InterPro"/>
</dbReference>
<keyword evidence="4" id="KW-1185">Reference proteome</keyword>
<dbReference type="OMA" id="CMTPEKR"/>
<reference evidence="4" key="1">
    <citation type="journal article" date="2014" name="Science">
        <title>The coffee genome provides insight into the convergent evolution of caffeine biosynthesis.</title>
        <authorList>
            <person name="Denoeud F."/>
            <person name="Carretero-Paulet L."/>
            <person name="Dereeper A."/>
            <person name="Droc G."/>
            <person name="Guyot R."/>
            <person name="Pietrella M."/>
            <person name="Zheng C."/>
            <person name="Alberti A."/>
            <person name="Anthony F."/>
            <person name="Aprea G."/>
            <person name="Aury J.M."/>
            <person name="Bento P."/>
            <person name="Bernard M."/>
            <person name="Bocs S."/>
            <person name="Campa C."/>
            <person name="Cenci A."/>
            <person name="Combes M.C."/>
            <person name="Crouzillat D."/>
            <person name="Da Silva C."/>
            <person name="Daddiego L."/>
            <person name="De Bellis F."/>
            <person name="Dussert S."/>
            <person name="Garsmeur O."/>
            <person name="Gayraud T."/>
            <person name="Guignon V."/>
            <person name="Jahn K."/>
            <person name="Jamilloux V."/>
            <person name="Joet T."/>
            <person name="Labadie K."/>
            <person name="Lan T."/>
            <person name="Leclercq J."/>
            <person name="Lepelley M."/>
            <person name="Leroy T."/>
            <person name="Li L.T."/>
            <person name="Librado P."/>
            <person name="Lopez L."/>
            <person name="Munoz A."/>
            <person name="Noel B."/>
            <person name="Pallavicini A."/>
            <person name="Perrotta G."/>
            <person name="Poncet V."/>
            <person name="Pot D."/>
            <person name="Priyono X."/>
            <person name="Rigoreau M."/>
            <person name="Rouard M."/>
            <person name="Rozas J."/>
            <person name="Tranchant-Dubreuil C."/>
            <person name="VanBuren R."/>
            <person name="Zhang Q."/>
            <person name="Andrade A.C."/>
            <person name="Argout X."/>
            <person name="Bertrand B."/>
            <person name="de Kochko A."/>
            <person name="Graziosi G."/>
            <person name="Henry R.J."/>
            <person name="Jayarama X."/>
            <person name="Ming R."/>
            <person name="Nagai C."/>
            <person name="Rounsley S."/>
            <person name="Sankoff D."/>
            <person name="Giuliano G."/>
            <person name="Albert V.A."/>
            <person name="Wincker P."/>
            <person name="Lashermes P."/>
        </authorList>
    </citation>
    <scope>NUCLEOTIDE SEQUENCE [LARGE SCALE GENOMIC DNA]</scope>
    <source>
        <strain evidence="4">cv. DH200-94</strain>
    </source>
</reference>
<evidence type="ECO:0000313" key="3">
    <source>
        <dbReference type="EMBL" id="CDP07890.1"/>
    </source>
</evidence>
<dbReference type="Pfam" id="PF07714">
    <property type="entry name" value="PK_Tyr_Ser-Thr"/>
    <property type="match status" value="1"/>
</dbReference>
<dbReference type="InterPro" id="IPR001245">
    <property type="entry name" value="Ser-Thr/Tyr_kinase_cat_dom"/>
</dbReference>
<dbReference type="PANTHER" id="PTHR48006">
    <property type="entry name" value="LEUCINE-RICH REPEAT-CONTAINING PROTEIN DDB_G0281931-RELATED"/>
    <property type="match status" value="1"/>
</dbReference>
<dbReference type="Gramene" id="CDP07890">
    <property type="protein sequence ID" value="CDP07890"/>
    <property type="gene ID" value="GSCOC_T00025379001"/>
</dbReference>
<feature type="domain" description="Protein kinase" evidence="2">
    <location>
        <begin position="1"/>
        <end position="70"/>
    </location>
</feature>
<accession>A0A068UH46</accession>
<dbReference type="InterPro" id="IPR051824">
    <property type="entry name" value="LRR_Rcpt-Like_S/T_Kinase"/>
</dbReference>